<keyword evidence="5 6" id="KW-0472">Membrane</keyword>
<evidence type="ECO:0000259" key="7">
    <source>
        <dbReference type="Pfam" id="PF02308"/>
    </source>
</evidence>
<evidence type="ECO:0000256" key="2">
    <source>
        <dbReference type="ARBA" id="ARBA00022475"/>
    </source>
</evidence>
<evidence type="ECO:0000256" key="6">
    <source>
        <dbReference type="SAM" id="Phobius"/>
    </source>
</evidence>
<sequence length="154" mass="15809">MFDLGMADGWQQLVVIFNTILAAILGSVIGYERDRAGKSAGPRTMALVAAAAALVVTIGALVDINTQFGDPTRAMHAIMTGIGFLGAGLIFSRKKSGVSGVTTAATVFATAAMGCAIGLGFQLAAAAMTLVVVAILRSTHVLEKTLHSNDNDDD</sequence>
<feature type="domain" description="MgtC/SapB/SrpB/YhiD N-terminal" evidence="7">
    <location>
        <begin position="20"/>
        <end position="144"/>
    </location>
</feature>
<feature type="transmembrane region" description="Helical" evidence="6">
    <location>
        <begin position="44"/>
        <end position="62"/>
    </location>
</feature>
<protein>
    <submittedName>
        <fullName evidence="8">Unannotated protein</fullName>
    </submittedName>
</protein>
<dbReference type="InterPro" id="IPR049177">
    <property type="entry name" value="MgtC_SapB_SrpB_YhiD_N"/>
</dbReference>
<dbReference type="Pfam" id="PF02308">
    <property type="entry name" value="MgtC"/>
    <property type="match status" value="1"/>
</dbReference>
<dbReference type="AlphaFoldDB" id="A0A6J6EL92"/>
<dbReference type="EMBL" id="CAEZTU010000019">
    <property type="protein sequence ID" value="CAB4576867.1"/>
    <property type="molecule type" value="Genomic_DNA"/>
</dbReference>
<keyword evidence="3 6" id="KW-0812">Transmembrane</keyword>
<dbReference type="PANTHER" id="PTHR33778:SF1">
    <property type="entry name" value="MAGNESIUM TRANSPORTER YHID-RELATED"/>
    <property type="match status" value="1"/>
</dbReference>
<evidence type="ECO:0000256" key="3">
    <source>
        <dbReference type="ARBA" id="ARBA00022692"/>
    </source>
</evidence>
<organism evidence="8">
    <name type="scientific">freshwater metagenome</name>
    <dbReference type="NCBI Taxonomy" id="449393"/>
    <lineage>
        <taxon>unclassified sequences</taxon>
        <taxon>metagenomes</taxon>
        <taxon>ecological metagenomes</taxon>
    </lineage>
</organism>
<feature type="transmembrane region" description="Helical" evidence="6">
    <location>
        <begin position="12"/>
        <end position="32"/>
    </location>
</feature>
<dbReference type="PRINTS" id="PR01837">
    <property type="entry name" value="MGTCSAPBPROT"/>
</dbReference>
<reference evidence="8" key="1">
    <citation type="submission" date="2020-05" db="EMBL/GenBank/DDBJ databases">
        <authorList>
            <person name="Chiriac C."/>
            <person name="Salcher M."/>
            <person name="Ghai R."/>
            <person name="Kavagutti S V."/>
        </authorList>
    </citation>
    <scope>NUCLEOTIDE SEQUENCE</scope>
</reference>
<keyword evidence="2" id="KW-1003">Cell membrane</keyword>
<keyword evidence="4 6" id="KW-1133">Transmembrane helix</keyword>
<evidence type="ECO:0000313" key="8">
    <source>
        <dbReference type="EMBL" id="CAB4576867.1"/>
    </source>
</evidence>
<proteinExistence type="predicted"/>
<evidence type="ECO:0000256" key="4">
    <source>
        <dbReference type="ARBA" id="ARBA00022989"/>
    </source>
</evidence>
<dbReference type="PANTHER" id="PTHR33778">
    <property type="entry name" value="PROTEIN MGTC"/>
    <property type="match status" value="1"/>
</dbReference>
<evidence type="ECO:0000256" key="1">
    <source>
        <dbReference type="ARBA" id="ARBA00004651"/>
    </source>
</evidence>
<comment type="subcellular location">
    <subcellularLocation>
        <location evidence="1">Cell membrane</location>
        <topology evidence="1">Multi-pass membrane protein</topology>
    </subcellularLocation>
</comment>
<feature type="transmembrane region" description="Helical" evidence="6">
    <location>
        <begin position="104"/>
        <end position="136"/>
    </location>
</feature>
<evidence type="ECO:0000256" key="5">
    <source>
        <dbReference type="ARBA" id="ARBA00023136"/>
    </source>
</evidence>
<dbReference type="GO" id="GO:0005886">
    <property type="term" value="C:plasma membrane"/>
    <property type="evidence" value="ECO:0007669"/>
    <property type="project" value="UniProtKB-SubCell"/>
</dbReference>
<feature type="transmembrane region" description="Helical" evidence="6">
    <location>
        <begin position="74"/>
        <end position="92"/>
    </location>
</feature>
<name>A0A6J6EL92_9ZZZZ</name>
<gene>
    <name evidence="8" type="ORF">UFOPK1740_00628</name>
</gene>
<dbReference type="InterPro" id="IPR003416">
    <property type="entry name" value="MgtC/SapB/SrpB/YhiD_fam"/>
</dbReference>
<accession>A0A6J6EL92</accession>